<keyword evidence="3" id="KW-0804">Transcription</keyword>
<accession>A0A1Y4L5V6</accession>
<dbReference type="PANTHER" id="PTHR30146">
    <property type="entry name" value="LACI-RELATED TRANSCRIPTIONAL REPRESSOR"/>
    <property type="match status" value="1"/>
</dbReference>
<dbReference type="Pfam" id="PF00356">
    <property type="entry name" value="LacI"/>
    <property type="match status" value="1"/>
</dbReference>
<gene>
    <name evidence="5" type="ORF">B5F17_10055</name>
</gene>
<dbReference type="Gene3D" id="3.40.50.2300">
    <property type="match status" value="2"/>
</dbReference>
<dbReference type="InterPro" id="IPR000843">
    <property type="entry name" value="HTH_LacI"/>
</dbReference>
<dbReference type="AlphaFoldDB" id="A0A1Y4L5V6"/>
<evidence type="ECO:0000259" key="4">
    <source>
        <dbReference type="PROSITE" id="PS50932"/>
    </source>
</evidence>
<keyword evidence="1" id="KW-0805">Transcription regulation</keyword>
<evidence type="ECO:0000313" key="6">
    <source>
        <dbReference type="Proteomes" id="UP000195897"/>
    </source>
</evidence>
<dbReference type="EMBL" id="NFKK01000012">
    <property type="protein sequence ID" value="OUP52154.1"/>
    <property type="molecule type" value="Genomic_DNA"/>
</dbReference>
<sequence length="347" mass="38522">MGKRPTIQMVADRAGVSRGTVDRVLNNRSYVKAEVRTRILAAMQELGYVSPRDAHQRVLSESRFSPIRLGVILPNWPDDHFRNEVQRGIQTARAELTDFHVDVMLCHCQTDIPGEVIELLDQLVADGAQGIAMCAIANIAIEAKIDQLATQGIPTITFNSDLPNSKRLCFIGQDYRRSGRIAAELMSKCIDPKGKILAAVGNLEFDGHRTRLDGFCERMHELGFDNGQIEIVETFNDYHTTYRKVLESLSRCPDLSAIYMANQSVAGCTEAIHAATSKARIRVICHDISESTKRLLRSGDVDLAISQDIYQQGYLPLILLRDLLQKGKSPAAQQPGSNISIFCAENL</sequence>
<dbReference type="Gene3D" id="1.10.260.40">
    <property type="entry name" value="lambda repressor-like DNA-binding domains"/>
    <property type="match status" value="1"/>
</dbReference>
<dbReference type="GO" id="GO:0003700">
    <property type="term" value="F:DNA-binding transcription factor activity"/>
    <property type="evidence" value="ECO:0007669"/>
    <property type="project" value="TreeGrafter"/>
</dbReference>
<dbReference type="SUPFAM" id="SSF53822">
    <property type="entry name" value="Periplasmic binding protein-like I"/>
    <property type="match status" value="1"/>
</dbReference>
<reference evidence="6" key="1">
    <citation type="submission" date="2017-04" db="EMBL/GenBank/DDBJ databases">
        <title>Function of individual gut microbiota members based on whole genome sequencing of pure cultures obtained from chicken caecum.</title>
        <authorList>
            <person name="Medvecky M."/>
            <person name="Cejkova D."/>
            <person name="Polansky O."/>
            <person name="Karasova D."/>
            <person name="Kubasova T."/>
            <person name="Cizek A."/>
            <person name="Rychlik I."/>
        </authorList>
    </citation>
    <scope>NUCLEOTIDE SEQUENCE [LARGE SCALE GENOMIC DNA]</scope>
    <source>
        <strain evidence="6">An180</strain>
    </source>
</reference>
<dbReference type="Pfam" id="PF13407">
    <property type="entry name" value="Peripla_BP_4"/>
    <property type="match status" value="1"/>
</dbReference>
<dbReference type="GO" id="GO:0000976">
    <property type="term" value="F:transcription cis-regulatory region binding"/>
    <property type="evidence" value="ECO:0007669"/>
    <property type="project" value="TreeGrafter"/>
</dbReference>
<dbReference type="RefSeq" id="WP_087373537.1">
    <property type="nucleotide sequence ID" value="NZ_NFKK01000012.1"/>
</dbReference>
<dbReference type="PANTHER" id="PTHR30146:SF152">
    <property type="entry name" value="TRANSCRIPTIONAL REGULATORY PROTEIN"/>
    <property type="match status" value="1"/>
</dbReference>
<evidence type="ECO:0000256" key="1">
    <source>
        <dbReference type="ARBA" id="ARBA00023015"/>
    </source>
</evidence>
<dbReference type="CDD" id="cd06307">
    <property type="entry name" value="PBP1_sugar_binding"/>
    <property type="match status" value="1"/>
</dbReference>
<dbReference type="PROSITE" id="PS50932">
    <property type="entry name" value="HTH_LACI_2"/>
    <property type="match status" value="1"/>
</dbReference>
<feature type="domain" description="HTH lacI-type" evidence="4">
    <location>
        <begin position="5"/>
        <end position="61"/>
    </location>
</feature>
<dbReference type="SUPFAM" id="SSF47413">
    <property type="entry name" value="lambda repressor-like DNA-binding domains"/>
    <property type="match status" value="1"/>
</dbReference>
<evidence type="ECO:0000256" key="2">
    <source>
        <dbReference type="ARBA" id="ARBA00023125"/>
    </source>
</evidence>
<protein>
    <submittedName>
        <fullName evidence="5">LacI family transcriptional regulator</fullName>
    </submittedName>
</protein>
<keyword evidence="2" id="KW-0238">DNA-binding</keyword>
<organism evidence="5 6">
    <name type="scientific">Butyricicoccus pullicaecorum</name>
    <dbReference type="NCBI Taxonomy" id="501571"/>
    <lineage>
        <taxon>Bacteria</taxon>
        <taxon>Bacillati</taxon>
        <taxon>Bacillota</taxon>
        <taxon>Clostridia</taxon>
        <taxon>Eubacteriales</taxon>
        <taxon>Butyricicoccaceae</taxon>
        <taxon>Butyricicoccus</taxon>
    </lineage>
</organism>
<proteinExistence type="predicted"/>
<dbReference type="InterPro" id="IPR010982">
    <property type="entry name" value="Lambda_DNA-bd_dom_sf"/>
</dbReference>
<name>A0A1Y4L5V6_9FIRM</name>
<dbReference type="InterPro" id="IPR028082">
    <property type="entry name" value="Peripla_BP_I"/>
</dbReference>
<dbReference type="CDD" id="cd01392">
    <property type="entry name" value="HTH_LacI"/>
    <property type="match status" value="1"/>
</dbReference>
<evidence type="ECO:0000256" key="3">
    <source>
        <dbReference type="ARBA" id="ARBA00023163"/>
    </source>
</evidence>
<dbReference type="Proteomes" id="UP000195897">
    <property type="component" value="Unassembled WGS sequence"/>
</dbReference>
<comment type="caution">
    <text evidence="5">The sequence shown here is derived from an EMBL/GenBank/DDBJ whole genome shotgun (WGS) entry which is preliminary data.</text>
</comment>
<dbReference type="InterPro" id="IPR025997">
    <property type="entry name" value="SBP_2_dom"/>
</dbReference>
<evidence type="ECO:0000313" key="5">
    <source>
        <dbReference type="EMBL" id="OUP52154.1"/>
    </source>
</evidence>
<dbReference type="SMART" id="SM00354">
    <property type="entry name" value="HTH_LACI"/>
    <property type="match status" value="1"/>
</dbReference>